<evidence type="ECO:0000313" key="2">
    <source>
        <dbReference type="Proteomes" id="UP001060085"/>
    </source>
</evidence>
<keyword evidence="2" id="KW-1185">Reference proteome</keyword>
<organism evidence="1 2">
    <name type="scientific">Catharanthus roseus</name>
    <name type="common">Madagascar periwinkle</name>
    <name type="synonym">Vinca rosea</name>
    <dbReference type="NCBI Taxonomy" id="4058"/>
    <lineage>
        <taxon>Eukaryota</taxon>
        <taxon>Viridiplantae</taxon>
        <taxon>Streptophyta</taxon>
        <taxon>Embryophyta</taxon>
        <taxon>Tracheophyta</taxon>
        <taxon>Spermatophyta</taxon>
        <taxon>Magnoliopsida</taxon>
        <taxon>eudicotyledons</taxon>
        <taxon>Gunneridae</taxon>
        <taxon>Pentapetalae</taxon>
        <taxon>asterids</taxon>
        <taxon>lamiids</taxon>
        <taxon>Gentianales</taxon>
        <taxon>Apocynaceae</taxon>
        <taxon>Rauvolfioideae</taxon>
        <taxon>Vinceae</taxon>
        <taxon>Catharanthinae</taxon>
        <taxon>Catharanthus</taxon>
    </lineage>
</organism>
<protein>
    <submittedName>
        <fullName evidence="1">Uncharacterized protein</fullName>
    </submittedName>
</protein>
<accession>A0ACC0B9Y1</accession>
<name>A0ACC0B9Y1_CATRO</name>
<proteinExistence type="predicted"/>
<dbReference type="Proteomes" id="UP001060085">
    <property type="component" value="Linkage Group LG04"/>
</dbReference>
<dbReference type="EMBL" id="CM044704">
    <property type="protein sequence ID" value="KAI5669451.1"/>
    <property type="molecule type" value="Genomic_DNA"/>
</dbReference>
<reference evidence="2" key="1">
    <citation type="journal article" date="2023" name="Nat. Plants">
        <title>Single-cell RNA sequencing provides a high-resolution roadmap for understanding the multicellular compartmentation of specialized metabolism.</title>
        <authorList>
            <person name="Sun S."/>
            <person name="Shen X."/>
            <person name="Li Y."/>
            <person name="Li Y."/>
            <person name="Wang S."/>
            <person name="Li R."/>
            <person name="Zhang H."/>
            <person name="Shen G."/>
            <person name="Guo B."/>
            <person name="Wei J."/>
            <person name="Xu J."/>
            <person name="St-Pierre B."/>
            <person name="Chen S."/>
            <person name="Sun C."/>
        </authorList>
    </citation>
    <scope>NUCLEOTIDE SEQUENCE [LARGE SCALE GENOMIC DNA]</scope>
</reference>
<sequence>MMRRLRKYRLGHALKVLRLSSKQILDSLEKGNKFYQEQTQEDSAQENQPKKQPKPSFSRPTIHGPPRSINEAQPSSRLTAQQHCPTTSDPSHGAVQQDYDRAIGNNAGQYAPAPDAAQQHPIGPPAVPFDPAPTESRGPVSSWPTVIILVQILPIQLLLA</sequence>
<comment type="caution">
    <text evidence="1">The sequence shown here is derived from an EMBL/GenBank/DDBJ whole genome shotgun (WGS) entry which is preliminary data.</text>
</comment>
<gene>
    <name evidence="1" type="ORF">M9H77_19304</name>
</gene>
<evidence type="ECO:0000313" key="1">
    <source>
        <dbReference type="EMBL" id="KAI5669451.1"/>
    </source>
</evidence>